<dbReference type="InterPro" id="IPR050291">
    <property type="entry name" value="CDF_Transporter"/>
</dbReference>
<dbReference type="KEGG" id="fya:KMW28_26895"/>
<reference evidence="8 9" key="1">
    <citation type="submission" date="2021-05" db="EMBL/GenBank/DDBJ databases">
        <title>Comparative genomic studies on the polysaccharide-degrading batcterial strains of the Flammeovirga genus.</title>
        <authorList>
            <person name="Zewei F."/>
            <person name="Zheng Z."/>
            <person name="Yu L."/>
            <person name="Ruyue G."/>
            <person name="Yanhong M."/>
            <person name="Yuanyuan C."/>
            <person name="Jingyan G."/>
            <person name="Wenjun H."/>
        </authorList>
    </citation>
    <scope>NUCLEOTIDE SEQUENCE [LARGE SCALE GENOMIC DNA]</scope>
    <source>
        <strain evidence="8 9">NBRC:100898</strain>
    </source>
</reference>
<protein>
    <submittedName>
        <fullName evidence="8">Cation transporter</fullName>
    </submittedName>
</protein>
<feature type="domain" description="Cation efflux protein transmembrane" evidence="7">
    <location>
        <begin position="13"/>
        <end position="219"/>
    </location>
</feature>
<proteinExistence type="predicted"/>
<comment type="subcellular location">
    <subcellularLocation>
        <location evidence="1">Membrane</location>
        <topology evidence="1">Multi-pass membrane protein</topology>
    </subcellularLocation>
</comment>
<feature type="transmembrane region" description="Helical" evidence="6">
    <location>
        <begin position="42"/>
        <end position="58"/>
    </location>
</feature>
<evidence type="ECO:0000256" key="5">
    <source>
        <dbReference type="ARBA" id="ARBA00023136"/>
    </source>
</evidence>
<feature type="transmembrane region" description="Helical" evidence="6">
    <location>
        <begin position="120"/>
        <end position="138"/>
    </location>
</feature>
<keyword evidence="3 6" id="KW-0812">Transmembrane</keyword>
<evidence type="ECO:0000256" key="4">
    <source>
        <dbReference type="ARBA" id="ARBA00022989"/>
    </source>
</evidence>
<keyword evidence="5 6" id="KW-0472">Membrane</keyword>
<evidence type="ECO:0000256" key="6">
    <source>
        <dbReference type="SAM" id="Phobius"/>
    </source>
</evidence>
<dbReference type="SUPFAM" id="SSF161111">
    <property type="entry name" value="Cation efflux protein transmembrane domain-like"/>
    <property type="match status" value="1"/>
</dbReference>
<evidence type="ECO:0000256" key="2">
    <source>
        <dbReference type="ARBA" id="ARBA00022448"/>
    </source>
</evidence>
<dbReference type="GO" id="GO:0015086">
    <property type="term" value="F:cadmium ion transmembrane transporter activity"/>
    <property type="evidence" value="ECO:0007669"/>
    <property type="project" value="TreeGrafter"/>
</dbReference>
<evidence type="ECO:0000313" key="9">
    <source>
        <dbReference type="Proteomes" id="UP000678679"/>
    </source>
</evidence>
<accession>A0AAX1NAF7</accession>
<evidence type="ECO:0000313" key="8">
    <source>
        <dbReference type="EMBL" id="QWG04528.1"/>
    </source>
</evidence>
<sequence length="302" mass="33776">MNHFQKIEITTLRIGAFINLLMAIGGWITFDITGSEAMLLDGNFSFIAVLVTIAAEFISRAKHQKTATFPFGKYSYEAFFVLFKGFLILGVILSASFQNSLKIINYFQGEEIPLVKTGPIVYYIIAMVILCFGMAYYANAKNKSMNNQSDILRVEVASLKLDGFLSLFSGVALVSFSFINENSFFGFLRYTGDSIVVLAMCLMMIKSPFDIIKDAFVELGGGVLQDKELRNEIEEKVTSLVSKEFDNTEIFISKMGSSFLVLVYVNVEAGTIKVDRFRALKEEVYQALSDTIDSLTVEFVLE</sequence>
<feature type="transmembrane region" description="Helical" evidence="6">
    <location>
        <begin position="159"/>
        <end position="179"/>
    </location>
</feature>
<evidence type="ECO:0000256" key="3">
    <source>
        <dbReference type="ARBA" id="ARBA00022692"/>
    </source>
</evidence>
<keyword evidence="4 6" id="KW-1133">Transmembrane helix</keyword>
<feature type="transmembrane region" description="Helical" evidence="6">
    <location>
        <begin position="79"/>
        <end position="100"/>
    </location>
</feature>
<name>A0AAX1NAF7_9BACT</name>
<dbReference type="EMBL" id="CP076133">
    <property type="protein sequence ID" value="QWG04528.1"/>
    <property type="molecule type" value="Genomic_DNA"/>
</dbReference>
<dbReference type="Pfam" id="PF01545">
    <property type="entry name" value="Cation_efflux"/>
    <property type="match status" value="1"/>
</dbReference>
<evidence type="ECO:0000259" key="7">
    <source>
        <dbReference type="Pfam" id="PF01545"/>
    </source>
</evidence>
<dbReference type="PANTHER" id="PTHR43840">
    <property type="entry name" value="MITOCHONDRIAL METAL TRANSPORTER 1-RELATED"/>
    <property type="match status" value="1"/>
</dbReference>
<dbReference type="InterPro" id="IPR027469">
    <property type="entry name" value="Cation_efflux_TMD_sf"/>
</dbReference>
<dbReference type="GO" id="GO:0006882">
    <property type="term" value="P:intracellular zinc ion homeostasis"/>
    <property type="evidence" value="ECO:0007669"/>
    <property type="project" value="TreeGrafter"/>
</dbReference>
<dbReference type="GO" id="GO:0005886">
    <property type="term" value="C:plasma membrane"/>
    <property type="evidence" value="ECO:0007669"/>
    <property type="project" value="TreeGrafter"/>
</dbReference>
<keyword evidence="9" id="KW-1185">Reference proteome</keyword>
<dbReference type="Gene3D" id="1.20.1510.10">
    <property type="entry name" value="Cation efflux protein transmembrane domain"/>
    <property type="match status" value="1"/>
</dbReference>
<dbReference type="InterPro" id="IPR058533">
    <property type="entry name" value="Cation_efflux_TM"/>
</dbReference>
<dbReference type="GO" id="GO:0015093">
    <property type="term" value="F:ferrous iron transmembrane transporter activity"/>
    <property type="evidence" value="ECO:0007669"/>
    <property type="project" value="TreeGrafter"/>
</dbReference>
<feature type="transmembrane region" description="Helical" evidence="6">
    <location>
        <begin position="12"/>
        <end position="30"/>
    </location>
</feature>
<dbReference type="Proteomes" id="UP000678679">
    <property type="component" value="Chromosome 2"/>
</dbReference>
<dbReference type="AlphaFoldDB" id="A0AAX1NAF7"/>
<dbReference type="GO" id="GO:0015341">
    <property type="term" value="F:zinc efflux antiporter activity"/>
    <property type="evidence" value="ECO:0007669"/>
    <property type="project" value="TreeGrafter"/>
</dbReference>
<dbReference type="PANTHER" id="PTHR43840:SF15">
    <property type="entry name" value="MITOCHONDRIAL METAL TRANSPORTER 1-RELATED"/>
    <property type="match status" value="1"/>
</dbReference>
<dbReference type="RefSeq" id="WP_169665421.1">
    <property type="nucleotide sequence ID" value="NZ_CP076133.1"/>
</dbReference>
<evidence type="ECO:0000256" key="1">
    <source>
        <dbReference type="ARBA" id="ARBA00004141"/>
    </source>
</evidence>
<organism evidence="8 9">
    <name type="scientific">Flammeovirga yaeyamensis</name>
    <dbReference type="NCBI Taxonomy" id="367791"/>
    <lineage>
        <taxon>Bacteria</taxon>
        <taxon>Pseudomonadati</taxon>
        <taxon>Bacteroidota</taxon>
        <taxon>Cytophagia</taxon>
        <taxon>Cytophagales</taxon>
        <taxon>Flammeovirgaceae</taxon>
        <taxon>Flammeovirga</taxon>
    </lineage>
</organism>
<keyword evidence="2" id="KW-0813">Transport</keyword>
<gene>
    <name evidence="8" type="ORF">KMW28_26895</name>
</gene>